<keyword evidence="1" id="KW-0812">Transmembrane</keyword>
<dbReference type="InterPro" id="IPR013952">
    <property type="entry name" value="DUF1776_fun"/>
</dbReference>
<keyword evidence="3" id="KW-1185">Reference proteome</keyword>
<evidence type="ECO:0000313" key="2">
    <source>
        <dbReference type="EMBL" id="QIW96469.1"/>
    </source>
</evidence>
<dbReference type="SUPFAM" id="SSF51735">
    <property type="entry name" value="NAD(P)-binding Rossmann-fold domains"/>
    <property type="match status" value="1"/>
</dbReference>
<dbReference type="EMBL" id="CP051139">
    <property type="protein sequence ID" value="QIW96469.1"/>
    <property type="molecule type" value="Genomic_DNA"/>
</dbReference>
<evidence type="ECO:0000313" key="3">
    <source>
        <dbReference type="Proteomes" id="UP000503462"/>
    </source>
</evidence>
<feature type="transmembrane region" description="Helical" evidence="1">
    <location>
        <begin position="70"/>
        <end position="91"/>
    </location>
</feature>
<dbReference type="Proteomes" id="UP000503462">
    <property type="component" value="Chromosome 1"/>
</dbReference>
<protein>
    <recommendedName>
        <fullName evidence="4">DUF1776-domain-containing protein</fullName>
    </recommendedName>
</protein>
<accession>A0A6H0XPR4</accession>
<reference evidence="2 3" key="1">
    <citation type="journal article" date="2016" name="Sci. Rep.">
        <title>Peltaster fructicola genome reveals evolution from an invasive phytopathogen to an ectophytic parasite.</title>
        <authorList>
            <person name="Xu C."/>
            <person name="Chen H."/>
            <person name="Gleason M.L."/>
            <person name="Xu J.R."/>
            <person name="Liu H."/>
            <person name="Zhang R."/>
            <person name="Sun G."/>
        </authorList>
    </citation>
    <scope>NUCLEOTIDE SEQUENCE [LARGE SCALE GENOMIC DNA]</scope>
    <source>
        <strain evidence="2 3">LNHT1506</strain>
    </source>
</reference>
<dbReference type="PANTHER" id="PTHR43313:SF1">
    <property type="entry name" value="3BETA-HYDROXYSTEROID DEHYDROGENASE DHS-16"/>
    <property type="match status" value="1"/>
</dbReference>
<dbReference type="Pfam" id="PF08643">
    <property type="entry name" value="DUF1776"/>
    <property type="match status" value="2"/>
</dbReference>
<keyword evidence="1" id="KW-0472">Membrane</keyword>
<evidence type="ECO:0000256" key="1">
    <source>
        <dbReference type="SAM" id="Phobius"/>
    </source>
</evidence>
<sequence>MTDAQRFIDSARHHLNDVAADIERHFDNVASQLKDFLSSESPFAPRLIKPPPPPPTAYQAAVRWISKHRAITAAVIAFAITGSVGSAVYYYQRRHHSKKRRARRSASGARTEVVVVAGAISGPLAASVALELERRGYIVYMATGGAHDEHFVRSVQRIDVLPLQLDLTDPYAAQEQLVRFQDVLEKEHVAFEEAEPHKLHLRGLICVPDLSNAPVGSIDTVSSEEWSDALNAKVLNTIATTQLFLPLLKQHAAKLLLMTPSVTSSLLLPGHSVENTVNSALNAYMSTLAVETKGTGLSVTQLKLGNIDIPALSARHRRDGNATSQAKGTPVRKLHDSVFDVLAAQRPARTWYVGRGSFVYDVIGAVAPASAISWMMELGARRHEHKVEEQAAIEGSTAWERVEKEL</sequence>
<feature type="transmembrane region" description="Helical" evidence="1">
    <location>
        <begin position="112"/>
        <end position="130"/>
    </location>
</feature>
<dbReference type="PANTHER" id="PTHR43313">
    <property type="entry name" value="SHORT-CHAIN DEHYDROGENASE/REDUCTASE FAMILY 9C"/>
    <property type="match status" value="1"/>
</dbReference>
<dbReference type="OrthoDB" id="5308060at2759"/>
<organism evidence="2 3">
    <name type="scientific">Peltaster fructicola</name>
    <dbReference type="NCBI Taxonomy" id="286661"/>
    <lineage>
        <taxon>Eukaryota</taxon>
        <taxon>Fungi</taxon>
        <taxon>Dikarya</taxon>
        <taxon>Ascomycota</taxon>
        <taxon>Pezizomycotina</taxon>
        <taxon>Dothideomycetes</taxon>
        <taxon>Dothideomycetes incertae sedis</taxon>
        <taxon>Peltaster</taxon>
    </lineage>
</organism>
<dbReference type="Gene3D" id="3.40.50.720">
    <property type="entry name" value="NAD(P)-binding Rossmann-like Domain"/>
    <property type="match status" value="1"/>
</dbReference>
<name>A0A6H0XPR4_9PEZI</name>
<gene>
    <name evidence="2" type="ORF">AMS68_001987</name>
</gene>
<evidence type="ECO:0008006" key="4">
    <source>
        <dbReference type="Google" id="ProtNLM"/>
    </source>
</evidence>
<keyword evidence="1" id="KW-1133">Transmembrane helix</keyword>
<proteinExistence type="predicted"/>
<dbReference type="AlphaFoldDB" id="A0A6H0XPR4"/>
<dbReference type="InterPro" id="IPR036291">
    <property type="entry name" value="NAD(P)-bd_dom_sf"/>
</dbReference>